<dbReference type="InterPro" id="IPR029063">
    <property type="entry name" value="SAM-dependent_MTases_sf"/>
</dbReference>
<dbReference type="STRING" id="366522.GCA_001548055_02325"/>
<comment type="caution">
    <text evidence="1">The sequence shown here is derived from an EMBL/GenBank/DDBJ whole genome shotgun (WGS) entry which is preliminary data.</text>
</comment>
<dbReference type="EMBL" id="DLUG01000251">
    <property type="protein sequence ID" value="DAB35527.1"/>
    <property type="molecule type" value="Genomic_DNA"/>
</dbReference>
<dbReference type="Proteomes" id="UP000231638">
    <property type="component" value="Unassembled WGS sequence"/>
</dbReference>
<feature type="non-terminal residue" evidence="1">
    <location>
        <position position="1"/>
    </location>
</feature>
<dbReference type="Pfam" id="PF02527">
    <property type="entry name" value="GidB"/>
    <property type="match status" value="1"/>
</dbReference>
<dbReference type="InterPro" id="IPR003682">
    <property type="entry name" value="rRNA_ssu_MeTfrase_G"/>
</dbReference>
<keyword evidence="1" id="KW-0808">Transferase</keyword>
<accession>A0A2D3W9Y0</accession>
<organism evidence="1 2">
    <name type="scientific">Sulfurospirillum cavolei</name>
    <dbReference type="NCBI Taxonomy" id="366522"/>
    <lineage>
        <taxon>Bacteria</taxon>
        <taxon>Pseudomonadati</taxon>
        <taxon>Campylobacterota</taxon>
        <taxon>Epsilonproteobacteria</taxon>
        <taxon>Campylobacterales</taxon>
        <taxon>Sulfurospirillaceae</taxon>
        <taxon>Sulfurospirillum</taxon>
    </lineage>
</organism>
<dbReference type="GO" id="GO:0005737">
    <property type="term" value="C:cytoplasm"/>
    <property type="evidence" value="ECO:0007669"/>
    <property type="project" value="InterPro"/>
</dbReference>
<evidence type="ECO:0000313" key="1">
    <source>
        <dbReference type="EMBL" id="DAB35527.1"/>
    </source>
</evidence>
<reference evidence="1 2" key="1">
    <citation type="journal article" date="2017" name="Front. Microbiol.">
        <title>Comparative Genomic Analysis of the Class Epsilonproteobacteria and Proposed Reclassification to Epsilonbacteraeota (phyl. nov.).</title>
        <authorList>
            <person name="Waite D.W."/>
            <person name="Vanwonterghem I."/>
            <person name="Rinke C."/>
            <person name="Parks D.H."/>
            <person name="Zhang Y."/>
            <person name="Takai K."/>
            <person name="Sievert S.M."/>
            <person name="Simon J."/>
            <person name="Campbell B.J."/>
            <person name="Hanson T.E."/>
            <person name="Woyke T."/>
            <person name="Klotz M.G."/>
            <person name="Hugenholtz P."/>
        </authorList>
    </citation>
    <scope>NUCLEOTIDE SEQUENCE [LARGE SCALE GENOMIC DNA]</scope>
    <source>
        <strain evidence="1">UBA11420</strain>
    </source>
</reference>
<name>A0A2D3W9Y0_9BACT</name>
<dbReference type="GO" id="GO:0008649">
    <property type="term" value="F:rRNA methyltransferase activity"/>
    <property type="evidence" value="ECO:0007669"/>
    <property type="project" value="InterPro"/>
</dbReference>
<evidence type="ECO:0000313" key="2">
    <source>
        <dbReference type="Proteomes" id="UP000231638"/>
    </source>
</evidence>
<gene>
    <name evidence="1" type="ORF">CFH80_09710</name>
</gene>
<dbReference type="AlphaFoldDB" id="A0A2D3W9Y0"/>
<dbReference type="Gene3D" id="3.40.50.150">
    <property type="entry name" value="Vaccinia Virus protein VP39"/>
    <property type="match status" value="1"/>
</dbReference>
<proteinExistence type="predicted"/>
<keyword evidence="1" id="KW-0489">Methyltransferase</keyword>
<sequence>LKNVDIATDRVEKVAPFEVDLISSRAVTQTKTLVRLCRNFIRPTTTLLFYKGEFVEEEIKGLSNCRVYQREKRYYLVMKDVDVA</sequence>
<protein>
    <submittedName>
        <fullName evidence="1">16S rRNA (Guanine(527)-N(7))-methyltransferase RsmG</fullName>
    </submittedName>
</protein>